<protein>
    <submittedName>
        <fullName evidence="3">Sugar phosphate isomerase</fullName>
    </submittedName>
</protein>
<proteinExistence type="predicted"/>
<gene>
    <name evidence="3" type="ORF">GCM10011333_00730</name>
</gene>
<dbReference type="InterPro" id="IPR013022">
    <property type="entry name" value="Xyl_isomerase-like_TIM-brl"/>
</dbReference>
<dbReference type="InterPro" id="IPR050312">
    <property type="entry name" value="IolE/XylAMocC-like"/>
</dbReference>
<dbReference type="GO" id="GO:0016853">
    <property type="term" value="F:isomerase activity"/>
    <property type="evidence" value="ECO:0007669"/>
    <property type="project" value="UniProtKB-KW"/>
</dbReference>
<keyword evidence="1" id="KW-0119">Carbohydrate metabolism</keyword>
<reference evidence="3" key="2">
    <citation type="submission" date="2020-09" db="EMBL/GenBank/DDBJ databases">
        <authorList>
            <person name="Sun Q."/>
            <person name="Zhou Y."/>
        </authorList>
    </citation>
    <scope>NUCLEOTIDE SEQUENCE</scope>
    <source>
        <strain evidence="3">CGMCC 1.12785</strain>
    </source>
</reference>
<sequence>MGDKKRHRLLAKSQAKRNARRIREQYLRGEPYDPGIRHVSDHPIRIGLSTSSVYPMTVTEAFAVAADLGYDGVEVMITGERETQDVDHIRDMVEHYQLPVISLHAPTLLVTPRVLGKNHWRKLLATCEMAKSVGATTVVVHPPFRWQGGYAHNFEAGVRRVSRGTGVTLAVENMFPWRAGVRELMIYLPHWDPVPQDYDAVTVDFSHAATAGADVMDMIRRLGPRLKHIHLTDGAGSVKDEHLVPGRGTMPVAESLRYLAEHNWDGDVVVEVNTRFAASTAKRDDMLLESLEFAKRHLGIDETGGTFREAEPGA</sequence>
<dbReference type="Pfam" id="PF01261">
    <property type="entry name" value="AP_endonuc_2"/>
    <property type="match status" value="1"/>
</dbReference>
<keyword evidence="3" id="KW-0413">Isomerase</keyword>
<evidence type="ECO:0000256" key="1">
    <source>
        <dbReference type="ARBA" id="ARBA00023277"/>
    </source>
</evidence>
<evidence type="ECO:0000313" key="4">
    <source>
        <dbReference type="Proteomes" id="UP000616114"/>
    </source>
</evidence>
<evidence type="ECO:0000313" key="3">
    <source>
        <dbReference type="EMBL" id="GGA02062.1"/>
    </source>
</evidence>
<reference evidence="3" key="1">
    <citation type="journal article" date="2014" name="Int. J. Syst. Evol. Microbiol.">
        <title>Complete genome sequence of Corynebacterium casei LMG S-19264T (=DSM 44701T), isolated from a smear-ripened cheese.</title>
        <authorList>
            <consortium name="US DOE Joint Genome Institute (JGI-PGF)"/>
            <person name="Walter F."/>
            <person name="Albersmeier A."/>
            <person name="Kalinowski J."/>
            <person name="Ruckert C."/>
        </authorList>
    </citation>
    <scope>NUCLEOTIDE SEQUENCE</scope>
    <source>
        <strain evidence="3">CGMCC 1.12785</strain>
    </source>
</reference>
<dbReference type="PANTHER" id="PTHR12110">
    <property type="entry name" value="HYDROXYPYRUVATE ISOMERASE"/>
    <property type="match status" value="1"/>
</dbReference>
<organism evidence="3 4">
    <name type="scientific">Sediminivirga luteola</name>
    <dbReference type="NCBI Taxonomy" id="1774748"/>
    <lineage>
        <taxon>Bacteria</taxon>
        <taxon>Bacillati</taxon>
        <taxon>Actinomycetota</taxon>
        <taxon>Actinomycetes</taxon>
        <taxon>Micrococcales</taxon>
        <taxon>Brevibacteriaceae</taxon>
        <taxon>Sediminivirga</taxon>
    </lineage>
</organism>
<evidence type="ECO:0000259" key="2">
    <source>
        <dbReference type="Pfam" id="PF01261"/>
    </source>
</evidence>
<dbReference type="AlphaFoldDB" id="A0A8J2XHM1"/>
<accession>A0A8J2XHM1</accession>
<dbReference type="InterPro" id="IPR036237">
    <property type="entry name" value="Xyl_isomerase-like_sf"/>
</dbReference>
<comment type="caution">
    <text evidence="3">The sequence shown here is derived from an EMBL/GenBank/DDBJ whole genome shotgun (WGS) entry which is preliminary data.</text>
</comment>
<dbReference type="Proteomes" id="UP000616114">
    <property type="component" value="Unassembled WGS sequence"/>
</dbReference>
<dbReference type="EMBL" id="BMFY01000001">
    <property type="protein sequence ID" value="GGA02062.1"/>
    <property type="molecule type" value="Genomic_DNA"/>
</dbReference>
<feature type="domain" description="Xylose isomerase-like TIM barrel" evidence="2">
    <location>
        <begin position="62"/>
        <end position="296"/>
    </location>
</feature>
<dbReference type="RefSeq" id="WP_188548941.1">
    <property type="nucleotide sequence ID" value="NZ_BMFY01000001.1"/>
</dbReference>
<name>A0A8J2XHM1_9MICO</name>
<dbReference type="SUPFAM" id="SSF51658">
    <property type="entry name" value="Xylose isomerase-like"/>
    <property type="match status" value="1"/>
</dbReference>
<dbReference type="PANTHER" id="PTHR12110:SF47">
    <property type="match status" value="1"/>
</dbReference>
<dbReference type="Gene3D" id="3.20.20.150">
    <property type="entry name" value="Divalent-metal-dependent TIM barrel enzymes"/>
    <property type="match status" value="1"/>
</dbReference>
<keyword evidence="4" id="KW-1185">Reference proteome</keyword>